<dbReference type="EMBL" id="NCKU01000408">
    <property type="protein sequence ID" value="RWS15612.1"/>
    <property type="molecule type" value="Genomic_DNA"/>
</dbReference>
<evidence type="ECO:0000256" key="4">
    <source>
        <dbReference type="ARBA" id="ARBA00022737"/>
    </source>
</evidence>
<dbReference type="PANTHER" id="PTHR12231:SF253">
    <property type="entry name" value="DPR-INTERACTING PROTEIN ETA, ISOFORM B-RELATED"/>
    <property type="match status" value="1"/>
</dbReference>
<keyword evidence="4" id="KW-0677">Repeat</keyword>
<dbReference type="Pfam" id="PF07686">
    <property type="entry name" value="V-set"/>
    <property type="match status" value="1"/>
</dbReference>
<keyword evidence="6" id="KW-1015">Disulfide bond</keyword>
<dbReference type="InterPro" id="IPR013106">
    <property type="entry name" value="Ig_V-set"/>
</dbReference>
<accession>A0A443RK18</accession>
<evidence type="ECO:0000256" key="1">
    <source>
        <dbReference type="ARBA" id="ARBA00004236"/>
    </source>
</evidence>
<keyword evidence="8" id="KW-0393">Immunoglobulin domain</keyword>
<dbReference type="Pfam" id="PF13927">
    <property type="entry name" value="Ig_3"/>
    <property type="match status" value="2"/>
</dbReference>
<dbReference type="AlphaFoldDB" id="A0A443RK18"/>
<name>A0A443RK18_9ACAR</name>
<dbReference type="Proteomes" id="UP000285301">
    <property type="component" value="Unassembled WGS sequence"/>
</dbReference>
<keyword evidence="3" id="KW-0732">Signal</keyword>
<dbReference type="OrthoDB" id="10012075at2759"/>
<comment type="subcellular location">
    <subcellularLocation>
        <location evidence="1">Cell membrane</location>
    </subcellularLocation>
</comment>
<dbReference type="InterPro" id="IPR051170">
    <property type="entry name" value="Neural/epithelial_adhesion"/>
</dbReference>
<keyword evidence="5" id="KW-0472">Membrane</keyword>
<evidence type="ECO:0000313" key="11">
    <source>
        <dbReference type="EMBL" id="RWS15612.1"/>
    </source>
</evidence>
<dbReference type="GO" id="GO:0005886">
    <property type="term" value="C:plasma membrane"/>
    <property type="evidence" value="ECO:0007669"/>
    <property type="project" value="UniProtKB-SubCell"/>
</dbReference>
<dbReference type="FunFam" id="2.60.40.10:FF:000328">
    <property type="entry name" value="CLUMA_CG000981, isoform A"/>
    <property type="match status" value="1"/>
</dbReference>
<evidence type="ECO:0000259" key="10">
    <source>
        <dbReference type="PROSITE" id="PS50835"/>
    </source>
</evidence>
<evidence type="ECO:0000256" key="9">
    <source>
        <dbReference type="SAM" id="MobiDB-lite"/>
    </source>
</evidence>
<dbReference type="InterPro" id="IPR003598">
    <property type="entry name" value="Ig_sub2"/>
</dbReference>
<feature type="domain" description="Ig-like" evidence="10">
    <location>
        <begin position="127"/>
        <end position="223"/>
    </location>
</feature>
<dbReference type="SMART" id="SM00406">
    <property type="entry name" value="IGv"/>
    <property type="match status" value="2"/>
</dbReference>
<keyword evidence="2" id="KW-1003">Cell membrane</keyword>
<organism evidence="11 12">
    <name type="scientific">Dinothrombium tinctorium</name>
    <dbReference type="NCBI Taxonomy" id="1965070"/>
    <lineage>
        <taxon>Eukaryota</taxon>
        <taxon>Metazoa</taxon>
        <taxon>Ecdysozoa</taxon>
        <taxon>Arthropoda</taxon>
        <taxon>Chelicerata</taxon>
        <taxon>Arachnida</taxon>
        <taxon>Acari</taxon>
        <taxon>Acariformes</taxon>
        <taxon>Trombidiformes</taxon>
        <taxon>Prostigmata</taxon>
        <taxon>Anystina</taxon>
        <taxon>Parasitengona</taxon>
        <taxon>Trombidioidea</taxon>
        <taxon>Trombidiidae</taxon>
        <taxon>Dinothrombium</taxon>
    </lineage>
</organism>
<feature type="compositionally biased region" description="Polar residues" evidence="9">
    <location>
        <begin position="331"/>
        <end position="345"/>
    </location>
</feature>
<evidence type="ECO:0000256" key="8">
    <source>
        <dbReference type="ARBA" id="ARBA00023319"/>
    </source>
</evidence>
<dbReference type="SUPFAM" id="SSF48726">
    <property type="entry name" value="Immunoglobulin"/>
    <property type="match status" value="3"/>
</dbReference>
<dbReference type="FunFam" id="2.60.40.10:FF:000032">
    <property type="entry name" value="palladin isoform X1"/>
    <property type="match status" value="1"/>
</dbReference>
<protein>
    <submittedName>
        <fullName evidence="11">Lachesin-like protein</fullName>
    </submittedName>
</protein>
<gene>
    <name evidence="11" type="ORF">B4U79_04098</name>
</gene>
<comment type="caution">
    <text evidence="11">The sequence shown here is derived from an EMBL/GenBank/DDBJ whole genome shotgun (WGS) entry which is preliminary data.</text>
</comment>
<feature type="region of interest" description="Disordered" evidence="9">
    <location>
        <begin position="331"/>
        <end position="355"/>
    </location>
</feature>
<feature type="domain" description="Ig-like" evidence="10">
    <location>
        <begin position="23"/>
        <end position="117"/>
    </location>
</feature>
<evidence type="ECO:0000313" key="12">
    <source>
        <dbReference type="Proteomes" id="UP000285301"/>
    </source>
</evidence>
<evidence type="ECO:0000256" key="3">
    <source>
        <dbReference type="ARBA" id="ARBA00022729"/>
    </source>
</evidence>
<proteinExistence type="predicted"/>
<dbReference type="STRING" id="1965070.A0A443RK18"/>
<dbReference type="InterPro" id="IPR036179">
    <property type="entry name" value="Ig-like_dom_sf"/>
</dbReference>
<feature type="domain" description="Ig-like" evidence="10">
    <location>
        <begin position="230"/>
        <end position="311"/>
    </location>
</feature>
<evidence type="ECO:0000256" key="6">
    <source>
        <dbReference type="ARBA" id="ARBA00023157"/>
    </source>
</evidence>
<dbReference type="GO" id="GO:0043005">
    <property type="term" value="C:neuron projection"/>
    <property type="evidence" value="ECO:0007669"/>
    <property type="project" value="TreeGrafter"/>
</dbReference>
<dbReference type="InterPro" id="IPR013783">
    <property type="entry name" value="Ig-like_fold"/>
</dbReference>
<dbReference type="Gene3D" id="2.60.40.10">
    <property type="entry name" value="Immunoglobulins"/>
    <property type="match status" value="3"/>
</dbReference>
<evidence type="ECO:0000256" key="5">
    <source>
        <dbReference type="ARBA" id="ARBA00023136"/>
    </source>
</evidence>
<evidence type="ECO:0000256" key="7">
    <source>
        <dbReference type="ARBA" id="ARBA00023180"/>
    </source>
</evidence>
<keyword evidence="12" id="KW-1185">Reference proteome</keyword>
<dbReference type="InterPro" id="IPR003599">
    <property type="entry name" value="Ig_sub"/>
</dbReference>
<dbReference type="SMART" id="SM00408">
    <property type="entry name" value="IGc2"/>
    <property type="match status" value="3"/>
</dbReference>
<dbReference type="SMART" id="SM00409">
    <property type="entry name" value="IG"/>
    <property type="match status" value="3"/>
</dbReference>
<keyword evidence="7" id="KW-0325">Glycoprotein</keyword>
<evidence type="ECO:0000256" key="2">
    <source>
        <dbReference type="ARBA" id="ARBA00022475"/>
    </source>
</evidence>
<dbReference type="PROSITE" id="PS50835">
    <property type="entry name" value="IG_LIKE"/>
    <property type="match status" value="3"/>
</dbReference>
<dbReference type="PANTHER" id="PTHR12231">
    <property type="entry name" value="CTX-RELATED TYPE I TRANSMEMBRANE PROTEIN"/>
    <property type="match status" value="1"/>
</dbReference>
<sequence length="355" mass="40123">MNDSFSPLSIFIAESTAYRNVKPEFLHPMENVSIPLGREATLECTVKNLGNYQIAWLRADPDTGTLLSVHTNIIAKDNRLRVTHNNYRQWYLHVKDVREYDRGYYMCQINTEPMTSQTGFLDILVPPSIVEEETSSDVVVDERNKLSLRCKASGYPTPNITWRREDGKELNLGFYGGKRYAGTQTTKVESEYLNISQVVREDMGAYLCIASNGVPPSVSKRISVQVNFRPKIRVPNQLVGATKGTDVQLECNVEASPRPLTSWIRHDQVILLPSHKYQISEEMNSYKIKMKLKITDLEEKDFGAYKCIAKNTPGEKEGYIRVYEVPPPTTLSVPVKSTSSSTAAYNSPKRVLTGE</sequence>
<reference evidence="11 12" key="1">
    <citation type="journal article" date="2018" name="Gigascience">
        <title>Genomes of trombidid mites reveal novel predicted allergens and laterally-transferred genes associated with secondary metabolism.</title>
        <authorList>
            <person name="Dong X."/>
            <person name="Chaisiri K."/>
            <person name="Xia D."/>
            <person name="Armstrong S.D."/>
            <person name="Fang Y."/>
            <person name="Donnelly M.J."/>
            <person name="Kadowaki T."/>
            <person name="McGarry J.W."/>
            <person name="Darby A.C."/>
            <person name="Makepeace B.L."/>
        </authorList>
    </citation>
    <scope>NUCLEOTIDE SEQUENCE [LARGE SCALE GENOMIC DNA]</scope>
    <source>
        <strain evidence="11">UoL-WK</strain>
    </source>
</reference>
<dbReference type="InterPro" id="IPR007110">
    <property type="entry name" value="Ig-like_dom"/>
</dbReference>